<sequence>MASRPQQNGVGASAGAGAGGAAATRGAAPRTAPRAAPGTHTLRLAPCAARKGAVALQAAEPLYWGVPAGAGVPRFALDLSGVPAGQRHAVALDAIEALQPRSPQIGFPYGPTVKHDARRDLE</sequence>
<accession>A0A2V0NUY0</accession>
<name>A0A2V0NUY0_9CHLO</name>
<feature type="compositionally biased region" description="Low complexity" evidence="1">
    <location>
        <begin position="21"/>
        <end position="39"/>
    </location>
</feature>
<evidence type="ECO:0000313" key="2">
    <source>
        <dbReference type="EMBL" id="GBF88635.1"/>
    </source>
</evidence>
<comment type="caution">
    <text evidence="2">The sequence shown here is derived from an EMBL/GenBank/DDBJ whole genome shotgun (WGS) entry which is preliminary data.</text>
</comment>
<dbReference type="AlphaFoldDB" id="A0A2V0NUY0"/>
<keyword evidence="3" id="KW-1185">Reference proteome</keyword>
<proteinExistence type="predicted"/>
<feature type="compositionally biased region" description="Polar residues" evidence="1">
    <location>
        <begin position="1"/>
        <end position="10"/>
    </location>
</feature>
<gene>
    <name evidence="2" type="ORF">Rsub_01350</name>
</gene>
<feature type="compositionally biased region" description="Basic and acidic residues" evidence="1">
    <location>
        <begin position="113"/>
        <end position="122"/>
    </location>
</feature>
<dbReference type="EMBL" id="BDRX01000005">
    <property type="protein sequence ID" value="GBF88635.1"/>
    <property type="molecule type" value="Genomic_DNA"/>
</dbReference>
<feature type="region of interest" description="Disordered" evidence="1">
    <location>
        <begin position="103"/>
        <end position="122"/>
    </location>
</feature>
<reference evidence="2 3" key="1">
    <citation type="journal article" date="2018" name="Sci. Rep.">
        <title>Raphidocelis subcapitata (=Pseudokirchneriella subcapitata) provides an insight into genome evolution and environmental adaptations in the Sphaeropleales.</title>
        <authorList>
            <person name="Suzuki S."/>
            <person name="Yamaguchi H."/>
            <person name="Nakajima N."/>
            <person name="Kawachi M."/>
        </authorList>
    </citation>
    <scope>NUCLEOTIDE SEQUENCE [LARGE SCALE GENOMIC DNA]</scope>
    <source>
        <strain evidence="2 3">NIES-35</strain>
    </source>
</reference>
<evidence type="ECO:0000256" key="1">
    <source>
        <dbReference type="SAM" id="MobiDB-lite"/>
    </source>
</evidence>
<feature type="region of interest" description="Disordered" evidence="1">
    <location>
        <begin position="1"/>
        <end position="39"/>
    </location>
</feature>
<feature type="non-terminal residue" evidence="2">
    <location>
        <position position="122"/>
    </location>
</feature>
<organism evidence="2 3">
    <name type="scientific">Raphidocelis subcapitata</name>
    <dbReference type="NCBI Taxonomy" id="307507"/>
    <lineage>
        <taxon>Eukaryota</taxon>
        <taxon>Viridiplantae</taxon>
        <taxon>Chlorophyta</taxon>
        <taxon>core chlorophytes</taxon>
        <taxon>Chlorophyceae</taxon>
        <taxon>CS clade</taxon>
        <taxon>Sphaeropleales</taxon>
        <taxon>Selenastraceae</taxon>
        <taxon>Raphidocelis</taxon>
    </lineage>
</organism>
<dbReference type="Proteomes" id="UP000247498">
    <property type="component" value="Unassembled WGS sequence"/>
</dbReference>
<evidence type="ECO:0000313" key="3">
    <source>
        <dbReference type="Proteomes" id="UP000247498"/>
    </source>
</evidence>
<protein>
    <submittedName>
        <fullName evidence="2">Uncharacterized protein</fullName>
    </submittedName>
</protein>
<dbReference type="InParanoid" id="A0A2V0NUY0"/>